<evidence type="ECO:0008006" key="3">
    <source>
        <dbReference type="Google" id="ProtNLM"/>
    </source>
</evidence>
<organism evidence="1 2">
    <name type="scientific">Candidatus Magnetoglobus multicellularis str. Araruama</name>
    <dbReference type="NCBI Taxonomy" id="890399"/>
    <lineage>
        <taxon>Bacteria</taxon>
        <taxon>Pseudomonadati</taxon>
        <taxon>Thermodesulfobacteriota</taxon>
        <taxon>Desulfobacteria</taxon>
        <taxon>Desulfobacterales</taxon>
        <taxon>Desulfobacteraceae</taxon>
        <taxon>Candidatus Magnetoglobus</taxon>
    </lineage>
</organism>
<reference evidence="2" key="1">
    <citation type="submission" date="2012-11" db="EMBL/GenBank/DDBJ databases">
        <authorList>
            <person name="Lucero-Rivera Y.E."/>
            <person name="Tovar-Ramirez D."/>
        </authorList>
    </citation>
    <scope>NUCLEOTIDE SEQUENCE [LARGE SCALE GENOMIC DNA]</scope>
    <source>
        <strain evidence="2">Araruama</strain>
    </source>
</reference>
<evidence type="ECO:0000313" key="2">
    <source>
        <dbReference type="Proteomes" id="UP000189670"/>
    </source>
</evidence>
<name>A0A1V1PEB7_9BACT</name>
<gene>
    <name evidence="1" type="ORF">OMM_01195</name>
</gene>
<dbReference type="EMBL" id="ATBP01000087">
    <property type="protein sequence ID" value="ETR73113.1"/>
    <property type="molecule type" value="Genomic_DNA"/>
</dbReference>
<dbReference type="AlphaFoldDB" id="A0A1V1PEB7"/>
<protein>
    <recommendedName>
        <fullName evidence="3">DUF3108 domain-containing protein</fullName>
    </recommendedName>
</protein>
<proteinExistence type="predicted"/>
<dbReference type="Pfam" id="PF11306">
    <property type="entry name" value="DUF3108"/>
    <property type="match status" value="1"/>
</dbReference>
<evidence type="ECO:0000313" key="1">
    <source>
        <dbReference type="EMBL" id="ETR73113.1"/>
    </source>
</evidence>
<accession>A0A1V1PEB7</accession>
<comment type="caution">
    <text evidence="1">The sequence shown here is derived from an EMBL/GenBank/DDBJ whole genome shotgun (WGS) entry which is preliminary data.</text>
</comment>
<dbReference type="InterPro" id="IPR021457">
    <property type="entry name" value="DUF3108"/>
</dbReference>
<dbReference type="Proteomes" id="UP000189670">
    <property type="component" value="Unassembled WGS sequence"/>
</dbReference>
<sequence length="258" mass="29903">MTNPHKFLSFITGMMVVFYMNMSVYAEPSFSNQFLSAFYPGEKLTYRIKWGYIPAGYSVLEVLPNETIKGQPVFHFQLQAKTNSFVDKIYKVRDQIDSYVSITHNRTEHYEKRVREGSTRRNIIVRFDWKQQTAQYSNFDHLRNPIAVPAHTFDPLSAFYYVRLFPPGSKNVFASVTDGKKCVAGKVFYLKQETITVPFGTFDTWLVEPDIKDVGGVFEKSKNAKIQIWITNDDRRIPVLLKSKVIVGSFYAELMKIK</sequence>